<gene>
    <name evidence="2" type="ORF">AVEN_238966_1</name>
    <name evidence="3" type="ORF">AVEN_29966_1</name>
</gene>
<sequence>MFGGGPCEPTTINVPTSRSENLLTYTETSHPNSRTSYLLPYRLEKNTEQGCFVDESKKGENR</sequence>
<keyword evidence="4" id="KW-1185">Reference proteome</keyword>
<evidence type="ECO:0000313" key="2">
    <source>
        <dbReference type="EMBL" id="GBO29021.1"/>
    </source>
</evidence>
<evidence type="ECO:0000256" key="1">
    <source>
        <dbReference type="SAM" id="MobiDB-lite"/>
    </source>
</evidence>
<feature type="region of interest" description="Disordered" evidence="1">
    <location>
        <begin position="1"/>
        <end position="20"/>
    </location>
</feature>
<accession>A0A4Y2VZ21</accession>
<dbReference type="EMBL" id="BGPR01052149">
    <property type="protein sequence ID" value="GBO29027.1"/>
    <property type="molecule type" value="Genomic_DNA"/>
</dbReference>
<organism evidence="3 4">
    <name type="scientific">Araneus ventricosus</name>
    <name type="common">Orbweaver spider</name>
    <name type="synonym">Epeira ventricosa</name>
    <dbReference type="NCBI Taxonomy" id="182803"/>
    <lineage>
        <taxon>Eukaryota</taxon>
        <taxon>Metazoa</taxon>
        <taxon>Ecdysozoa</taxon>
        <taxon>Arthropoda</taxon>
        <taxon>Chelicerata</taxon>
        <taxon>Arachnida</taxon>
        <taxon>Araneae</taxon>
        <taxon>Araneomorphae</taxon>
        <taxon>Entelegynae</taxon>
        <taxon>Araneoidea</taxon>
        <taxon>Araneidae</taxon>
        <taxon>Araneus</taxon>
    </lineage>
</organism>
<protein>
    <submittedName>
        <fullName evidence="3">Uncharacterized protein</fullName>
    </submittedName>
</protein>
<proteinExistence type="predicted"/>
<dbReference type="EMBL" id="BGPR01052146">
    <property type="protein sequence ID" value="GBO29021.1"/>
    <property type="molecule type" value="Genomic_DNA"/>
</dbReference>
<dbReference type="Proteomes" id="UP000499080">
    <property type="component" value="Unassembled WGS sequence"/>
</dbReference>
<name>A0A4Y2VZ21_ARAVE</name>
<evidence type="ECO:0000313" key="3">
    <source>
        <dbReference type="EMBL" id="GBO29027.1"/>
    </source>
</evidence>
<dbReference type="AlphaFoldDB" id="A0A4Y2VZ21"/>
<feature type="compositionally biased region" description="Polar residues" evidence="1">
    <location>
        <begin position="10"/>
        <end position="20"/>
    </location>
</feature>
<comment type="caution">
    <text evidence="3">The sequence shown here is derived from an EMBL/GenBank/DDBJ whole genome shotgun (WGS) entry which is preliminary data.</text>
</comment>
<evidence type="ECO:0000313" key="4">
    <source>
        <dbReference type="Proteomes" id="UP000499080"/>
    </source>
</evidence>
<feature type="non-terminal residue" evidence="3">
    <location>
        <position position="62"/>
    </location>
</feature>
<reference evidence="3 4" key="1">
    <citation type="journal article" date="2019" name="Sci. Rep.">
        <title>Orb-weaving spider Araneus ventricosus genome elucidates the spidroin gene catalogue.</title>
        <authorList>
            <person name="Kono N."/>
            <person name="Nakamura H."/>
            <person name="Ohtoshi R."/>
            <person name="Moran D.A.P."/>
            <person name="Shinohara A."/>
            <person name="Yoshida Y."/>
            <person name="Fujiwara M."/>
            <person name="Mori M."/>
            <person name="Tomita M."/>
            <person name="Arakawa K."/>
        </authorList>
    </citation>
    <scope>NUCLEOTIDE SEQUENCE [LARGE SCALE GENOMIC DNA]</scope>
</reference>